<dbReference type="EMBL" id="JAPFFF010000003">
    <property type="protein sequence ID" value="KAK8895049.1"/>
    <property type="molecule type" value="Genomic_DNA"/>
</dbReference>
<evidence type="ECO:0000256" key="2">
    <source>
        <dbReference type="ARBA" id="ARBA00006972"/>
    </source>
</evidence>
<comment type="subcellular location">
    <subcellularLocation>
        <location evidence="12">Cytoplasm</location>
    </subcellularLocation>
    <subcellularLocation>
        <location evidence="1 12">Golgi apparatus membrane</location>
        <topology evidence="1 12">Peripheral membrane protein</topology>
        <orientation evidence="1 12">Cytoplasmic side</orientation>
    </subcellularLocation>
    <subcellularLocation>
        <location evidence="12">Cytoplasmic vesicle</location>
        <location evidence="12">COPI-coated vesicle membrane</location>
        <topology evidence="12">Peripheral membrane protein</topology>
        <orientation evidence="12">Cytoplasmic side</orientation>
    </subcellularLocation>
</comment>
<name>A0ABR2KVB6_9EUKA</name>
<comment type="caution">
    <text evidence="14">The sequence shown here is derived from an EMBL/GenBank/DDBJ whole genome shotgun (WGS) entry which is preliminary data.</text>
</comment>
<sequence>MGIEDLTRIHSLLIVSTSGTRIIAQYYNNVIPEDQRSQFENEIYQRGAEDMLGEVMQHDKYIIVYRLIQDFLIFIIGDLKSNELLLDEVLETISTSISLVYKGKVNSESLIKQIDLLYLLLDETIEQGFIFEGDPEIVAARALLKNDNAFAGKGIRSMNGF</sequence>
<protein>
    <recommendedName>
        <fullName evidence="12">Coatomer subunit zeta</fullName>
    </recommendedName>
</protein>
<dbReference type="Pfam" id="PF01217">
    <property type="entry name" value="Clat_adaptor_s"/>
    <property type="match status" value="1"/>
</dbReference>
<dbReference type="InterPro" id="IPR022775">
    <property type="entry name" value="AP_mu_sigma_su"/>
</dbReference>
<keyword evidence="6 12" id="KW-0931">ER-Golgi transport</keyword>
<keyword evidence="8 12" id="KW-0333">Golgi apparatus</keyword>
<accession>A0ABR2KVB6</accession>
<comment type="function">
    <text evidence="11">The coatomer is a cytosolic protein complex that binds to dilysine motifs and reversibly associates with Golgi non-clathrin-coated vesicles, which further mediate biosynthetic protein transport from the ER, via the Golgi up to the trans Golgi network. Coatomer complex is required for budding from Golgi membranes, and is essential for the retrograde Golgi-to-ER transport of dilysine-tagged proteins. The zeta subunit may be involved in regulating the coat assembly and, hence, the rate of biosynthetic protein transport due to its association-dissociation properties with the coatomer complex.</text>
</comment>
<dbReference type="InterPro" id="IPR011012">
    <property type="entry name" value="Longin-like_dom_sf"/>
</dbReference>
<reference evidence="14 15" key="1">
    <citation type="submission" date="2024-04" db="EMBL/GenBank/DDBJ databases">
        <title>Tritrichomonas musculus Genome.</title>
        <authorList>
            <person name="Alves-Ferreira E."/>
            <person name="Grigg M."/>
            <person name="Lorenzi H."/>
            <person name="Galac M."/>
        </authorList>
    </citation>
    <scope>NUCLEOTIDE SEQUENCE [LARGE SCALE GENOMIC DNA]</scope>
    <source>
        <strain evidence="14 15">EAF2021</strain>
    </source>
</reference>
<comment type="subunit">
    <text evidence="3 12">Oligomeric complex that consists of at least the alpha, beta, beta', gamma, delta, epsilon and zeta subunits.</text>
</comment>
<gene>
    <name evidence="14" type="ORF">M9Y10_023491</name>
</gene>
<evidence type="ECO:0000256" key="11">
    <source>
        <dbReference type="ARBA" id="ARBA00045555"/>
    </source>
</evidence>
<feature type="domain" description="AP complex mu/sigma subunit" evidence="13">
    <location>
        <begin position="9"/>
        <end position="142"/>
    </location>
</feature>
<comment type="similarity">
    <text evidence="2 12">Belongs to the adaptor complexes small subunit family.</text>
</comment>
<keyword evidence="15" id="KW-1185">Reference proteome</keyword>
<dbReference type="InterPro" id="IPR039652">
    <property type="entry name" value="Coatomer_zeta"/>
</dbReference>
<dbReference type="PANTHER" id="PTHR11043:SF0">
    <property type="entry name" value="COATOMER SUBUNIT ZETA"/>
    <property type="match status" value="1"/>
</dbReference>
<keyword evidence="9 12" id="KW-0472">Membrane</keyword>
<proteinExistence type="inferred from homology"/>
<keyword evidence="10 12" id="KW-0968">Cytoplasmic vesicle</keyword>
<evidence type="ECO:0000256" key="6">
    <source>
        <dbReference type="ARBA" id="ARBA00022892"/>
    </source>
</evidence>
<organism evidence="14 15">
    <name type="scientific">Tritrichomonas musculus</name>
    <dbReference type="NCBI Taxonomy" id="1915356"/>
    <lineage>
        <taxon>Eukaryota</taxon>
        <taxon>Metamonada</taxon>
        <taxon>Parabasalia</taxon>
        <taxon>Tritrichomonadida</taxon>
        <taxon>Tritrichomonadidae</taxon>
        <taxon>Tritrichomonas</taxon>
    </lineage>
</organism>
<evidence type="ECO:0000256" key="4">
    <source>
        <dbReference type="ARBA" id="ARBA00022448"/>
    </source>
</evidence>
<evidence type="ECO:0000256" key="9">
    <source>
        <dbReference type="ARBA" id="ARBA00023136"/>
    </source>
</evidence>
<evidence type="ECO:0000256" key="3">
    <source>
        <dbReference type="ARBA" id="ARBA00011775"/>
    </source>
</evidence>
<evidence type="ECO:0000259" key="13">
    <source>
        <dbReference type="Pfam" id="PF01217"/>
    </source>
</evidence>
<evidence type="ECO:0000256" key="8">
    <source>
        <dbReference type="ARBA" id="ARBA00023034"/>
    </source>
</evidence>
<evidence type="ECO:0000256" key="1">
    <source>
        <dbReference type="ARBA" id="ARBA00004255"/>
    </source>
</evidence>
<keyword evidence="5 12" id="KW-0963">Cytoplasm</keyword>
<dbReference type="PANTHER" id="PTHR11043">
    <property type="entry name" value="ZETA-COAT PROTEIN"/>
    <property type="match status" value="1"/>
</dbReference>
<dbReference type="Gene3D" id="3.30.450.60">
    <property type="match status" value="1"/>
</dbReference>
<dbReference type="Proteomes" id="UP001470230">
    <property type="component" value="Unassembled WGS sequence"/>
</dbReference>
<evidence type="ECO:0000256" key="12">
    <source>
        <dbReference type="RuleBase" id="RU366053"/>
    </source>
</evidence>
<evidence type="ECO:0000313" key="14">
    <source>
        <dbReference type="EMBL" id="KAK8895049.1"/>
    </source>
</evidence>
<evidence type="ECO:0000256" key="10">
    <source>
        <dbReference type="ARBA" id="ARBA00023329"/>
    </source>
</evidence>
<keyword evidence="7 12" id="KW-0653">Protein transport</keyword>
<evidence type="ECO:0000313" key="15">
    <source>
        <dbReference type="Proteomes" id="UP001470230"/>
    </source>
</evidence>
<dbReference type="SUPFAM" id="SSF64356">
    <property type="entry name" value="SNARE-like"/>
    <property type="match status" value="1"/>
</dbReference>
<evidence type="ECO:0000256" key="7">
    <source>
        <dbReference type="ARBA" id="ARBA00022927"/>
    </source>
</evidence>
<keyword evidence="4 12" id="KW-0813">Transport</keyword>
<evidence type="ECO:0000256" key="5">
    <source>
        <dbReference type="ARBA" id="ARBA00022490"/>
    </source>
</evidence>